<reference evidence="1 2" key="1">
    <citation type="submission" date="2021-11" db="EMBL/GenBank/DDBJ databases">
        <authorList>
            <person name="Oh E.-T."/>
            <person name="Kim S.-B."/>
        </authorList>
    </citation>
    <scope>NUCLEOTIDE SEQUENCE [LARGE SCALE GENOMIC DNA]</scope>
    <source>
        <strain evidence="1 2">MMS20-SJTN17</strain>
    </source>
</reference>
<organism evidence="1 2">
    <name type="scientific">Paraburkholderia translucens</name>
    <dbReference type="NCBI Taxonomy" id="2886945"/>
    <lineage>
        <taxon>Bacteria</taxon>
        <taxon>Pseudomonadati</taxon>
        <taxon>Pseudomonadota</taxon>
        <taxon>Betaproteobacteria</taxon>
        <taxon>Burkholderiales</taxon>
        <taxon>Burkholderiaceae</taxon>
        <taxon>Paraburkholderia</taxon>
    </lineage>
</organism>
<sequence length="64" mass="7029">MVEALATDSVSGEILAKVIRTHTGERLARVASNQPVVTFDSVKPIMDQWCDAVSRSVAQYVKPR</sequence>
<dbReference type="EMBL" id="JAJITC010000010">
    <property type="protein sequence ID" value="MCC8404126.1"/>
    <property type="molecule type" value="Genomic_DNA"/>
</dbReference>
<keyword evidence="2" id="KW-1185">Reference proteome</keyword>
<dbReference type="InterPro" id="IPR021747">
    <property type="entry name" value="DUF3313"/>
</dbReference>
<accession>A0ABS8KH85</accession>
<proteinExistence type="predicted"/>
<dbReference type="Pfam" id="PF11769">
    <property type="entry name" value="DUF3313"/>
    <property type="match status" value="1"/>
</dbReference>
<protein>
    <submittedName>
        <fullName evidence="1">DUF3313 domain-containing protein</fullName>
    </submittedName>
</protein>
<evidence type="ECO:0000313" key="1">
    <source>
        <dbReference type="EMBL" id="MCC8404126.1"/>
    </source>
</evidence>
<name>A0ABS8KH85_9BURK</name>
<dbReference type="Proteomes" id="UP001430614">
    <property type="component" value="Unassembled WGS sequence"/>
</dbReference>
<dbReference type="RefSeq" id="WP_268991593.1">
    <property type="nucleotide sequence ID" value="NZ_JAJITC010000010.1"/>
</dbReference>
<gene>
    <name evidence="1" type="ORF">LJ655_19955</name>
</gene>
<comment type="caution">
    <text evidence="1">The sequence shown here is derived from an EMBL/GenBank/DDBJ whole genome shotgun (WGS) entry which is preliminary data.</text>
</comment>
<evidence type="ECO:0000313" key="2">
    <source>
        <dbReference type="Proteomes" id="UP001430614"/>
    </source>
</evidence>